<sequence length="279" mass="31571">MARKRDPKRDKAFEMFKNSDGTITNREIAKKLSVPEKTISAWKSRDKWNAVLHPEIRSTASANCSTTNKGGAPKGSKNAKGNKGGKAPPGNKNALKTGEYESIFADTLTKEEREIYSSLSDDPLFVLSEEIRLLKIRQHRMMNRIKAAEDGLDQKEIEQLHELRGRKQFVDSEKGGRKVSVEVPTMVITEKREKIFRKIEDILAIEEALTRISAQLTRAVKQLNDLNLTEKRMALMDRQITRNEAQTDYTKAQTTRALINKDSDESDGGTVINIIDDIR</sequence>
<dbReference type="NCBIfam" id="NF040601">
    <property type="entry name" value="TerS_not_xtmA"/>
    <property type="match status" value="1"/>
</dbReference>
<evidence type="ECO:0000256" key="1">
    <source>
        <dbReference type="SAM" id="MobiDB-lite"/>
    </source>
</evidence>
<proteinExistence type="predicted"/>
<dbReference type="eggNOG" id="COG5484">
    <property type="taxonomic scope" value="Bacteria"/>
</dbReference>
<evidence type="ECO:0000259" key="2">
    <source>
        <dbReference type="Pfam" id="PF10668"/>
    </source>
</evidence>
<reference evidence="3 4" key="1">
    <citation type="submission" date="2013-02" db="EMBL/GenBank/DDBJ databases">
        <title>The Genome Sequence of Enterococcus pallens BAA-351.</title>
        <authorList>
            <consortium name="The Broad Institute Genome Sequencing Platform"/>
            <consortium name="The Broad Institute Genome Sequencing Center for Infectious Disease"/>
            <person name="Earl A.M."/>
            <person name="Gilmore M.S."/>
            <person name="Lebreton F."/>
            <person name="Walker B."/>
            <person name="Young S.K."/>
            <person name="Zeng Q."/>
            <person name="Gargeya S."/>
            <person name="Fitzgerald M."/>
            <person name="Haas B."/>
            <person name="Abouelleil A."/>
            <person name="Alvarado L."/>
            <person name="Arachchi H.M."/>
            <person name="Berlin A.M."/>
            <person name="Chapman S.B."/>
            <person name="Dewar J."/>
            <person name="Goldberg J."/>
            <person name="Griggs A."/>
            <person name="Gujja S."/>
            <person name="Hansen M."/>
            <person name="Howarth C."/>
            <person name="Imamovic A."/>
            <person name="Larimer J."/>
            <person name="McCowan C."/>
            <person name="Murphy C."/>
            <person name="Neiman D."/>
            <person name="Pearson M."/>
            <person name="Priest M."/>
            <person name="Roberts A."/>
            <person name="Saif S."/>
            <person name="Shea T."/>
            <person name="Sisk P."/>
            <person name="Sykes S."/>
            <person name="Wortman J."/>
            <person name="Nusbaum C."/>
            <person name="Birren B."/>
        </authorList>
    </citation>
    <scope>NUCLEOTIDE SEQUENCE [LARGE SCALE GENOMIC DNA]</scope>
    <source>
        <strain evidence="3 4">ATCC BAA-351</strain>
    </source>
</reference>
<feature type="region of interest" description="Disordered" evidence="1">
    <location>
        <begin position="61"/>
        <end position="95"/>
    </location>
</feature>
<dbReference type="HOGENOM" id="CLU_084751_0_0_9"/>
<feature type="region of interest" description="Disordered" evidence="1">
    <location>
        <begin position="1"/>
        <end position="20"/>
    </location>
</feature>
<evidence type="ECO:0000313" key="3">
    <source>
        <dbReference type="EMBL" id="EOH94824.1"/>
    </source>
</evidence>
<name>R2T3K7_9ENTE</name>
<dbReference type="PATRIC" id="fig|1158607.3.peg.1713"/>
<organism evidence="3 4">
    <name type="scientific">Enterococcus pallens ATCC BAA-351</name>
    <dbReference type="NCBI Taxonomy" id="1158607"/>
    <lineage>
        <taxon>Bacteria</taxon>
        <taxon>Bacillati</taxon>
        <taxon>Bacillota</taxon>
        <taxon>Bacilli</taxon>
        <taxon>Lactobacillales</taxon>
        <taxon>Enterococcaceae</taxon>
        <taxon>Enterococcus</taxon>
    </lineage>
</organism>
<dbReference type="InterPro" id="IPR018925">
    <property type="entry name" value="XtmA-like_N"/>
</dbReference>
<dbReference type="Pfam" id="PF10668">
    <property type="entry name" value="Phage_terminase"/>
    <property type="match status" value="1"/>
</dbReference>
<gene>
    <name evidence="3" type="ORF">UAU_01746</name>
</gene>
<dbReference type="RefSeq" id="WP_010756743.1">
    <property type="nucleotide sequence ID" value="NZ_ASWD01000006.1"/>
</dbReference>
<dbReference type="STRING" id="160454.RV10_GL004137"/>
<keyword evidence="4" id="KW-1185">Reference proteome</keyword>
<evidence type="ECO:0000313" key="4">
    <source>
        <dbReference type="Proteomes" id="UP000013782"/>
    </source>
</evidence>
<dbReference type="OrthoDB" id="7358785at2"/>
<accession>R2T3K7</accession>
<feature type="domain" description="PBSX phage terminase small subunit-like N-terminal" evidence="2">
    <location>
        <begin position="1"/>
        <end position="61"/>
    </location>
</feature>
<comment type="caution">
    <text evidence="3">The sequence shown here is derived from an EMBL/GenBank/DDBJ whole genome shotgun (WGS) entry which is preliminary data.</text>
</comment>
<dbReference type="EMBL" id="AJAQ01000014">
    <property type="protein sequence ID" value="EOH94824.1"/>
    <property type="molecule type" value="Genomic_DNA"/>
</dbReference>
<dbReference type="Proteomes" id="UP000013782">
    <property type="component" value="Unassembled WGS sequence"/>
</dbReference>
<protein>
    <recommendedName>
        <fullName evidence="2">PBSX phage terminase small subunit-like N-terminal domain-containing protein</fullName>
    </recommendedName>
</protein>
<dbReference type="AlphaFoldDB" id="R2T3K7"/>
<feature type="compositionally biased region" description="Low complexity" evidence="1">
    <location>
        <begin position="68"/>
        <end position="94"/>
    </location>
</feature>